<organism evidence="2 3">
    <name type="scientific">Sulfuricurvum kujiense</name>
    <dbReference type="NCBI Taxonomy" id="148813"/>
    <lineage>
        <taxon>Bacteria</taxon>
        <taxon>Pseudomonadati</taxon>
        <taxon>Campylobacterota</taxon>
        <taxon>Epsilonproteobacteria</taxon>
        <taxon>Campylobacterales</taxon>
        <taxon>Sulfurimonadaceae</taxon>
        <taxon>Sulfuricurvum</taxon>
    </lineage>
</organism>
<dbReference type="AlphaFoldDB" id="A0A2D3WDG2"/>
<keyword evidence="1" id="KW-1133">Transmembrane helix</keyword>
<name>A0A2D3WDG2_9BACT</name>
<dbReference type="RefSeq" id="WP_294893681.1">
    <property type="nucleotide sequence ID" value="NZ_DLUI01000019.1"/>
</dbReference>
<proteinExistence type="predicted"/>
<accession>A0A2D3WDG2</accession>
<evidence type="ECO:0000256" key="1">
    <source>
        <dbReference type="SAM" id="Phobius"/>
    </source>
</evidence>
<protein>
    <recommendedName>
        <fullName evidence="4">TerC family integral membrane protein</fullName>
    </recommendedName>
</protein>
<sequence>MEAMYTTGLNIHYFGVIVLMGVVVFNIVMLSLSHHLIRYSKRMRIVMPISGSLIALILFTGAVMMAAKHLHFTFANIAMIAIAIIMIILEAKRYKTLKRKTDITQEGAFELYKKKAFRFLGIEISLLIAITFWMILQ</sequence>
<gene>
    <name evidence="2" type="ORF">CFH83_01205</name>
</gene>
<feature type="transmembrane region" description="Helical" evidence="1">
    <location>
        <begin position="45"/>
        <end position="67"/>
    </location>
</feature>
<evidence type="ECO:0008006" key="4">
    <source>
        <dbReference type="Google" id="ProtNLM"/>
    </source>
</evidence>
<reference evidence="2 3" key="1">
    <citation type="journal article" date="2017" name="Front. Microbiol.">
        <title>Comparative Genomic Analysis of the Class Epsilonproteobacteria and Proposed Reclassification to Epsilonbacteraeota (phyl. nov.).</title>
        <authorList>
            <person name="Waite D.W."/>
            <person name="Vanwonterghem I."/>
            <person name="Rinke C."/>
            <person name="Parks D.H."/>
            <person name="Zhang Y."/>
            <person name="Takai K."/>
            <person name="Sievert S.M."/>
            <person name="Simon J."/>
            <person name="Campbell B.J."/>
            <person name="Hanson T.E."/>
            <person name="Woyke T."/>
            <person name="Klotz M.G."/>
            <person name="Hugenholtz P."/>
        </authorList>
    </citation>
    <scope>NUCLEOTIDE SEQUENCE [LARGE SCALE GENOMIC DNA]</scope>
    <source>
        <strain evidence="2">UBA12443</strain>
    </source>
</reference>
<evidence type="ECO:0000313" key="2">
    <source>
        <dbReference type="EMBL" id="DAB39341.1"/>
    </source>
</evidence>
<dbReference type="EMBL" id="DLUI01000019">
    <property type="protein sequence ID" value="DAB39341.1"/>
    <property type="molecule type" value="Genomic_DNA"/>
</dbReference>
<evidence type="ECO:0000313" key="3">
    <source>
        <dbReference type="Proteomes" id="UP000228859"/>
    </source>
</evidence>
<keyword evidence="1" id="KW-0472">Membrane</keyword>
<feature type="transmembrane region" description="Helical" evidence="1">
    <location>
        <begin position="116"/>
        <end position="136"/>
    </location>
</feature>
<comment type="caution">
    <text evidence="2">The sequence shown here is derived from an EMBL/GenBank/DDBJ whole genome shotgun (WGS) entry which is preliminary data.</text>
</comment>
<dbReference type="Proteomes" id="UP000228859">
    <property type="component" value="Unassembled WGS sequence"/>
</dbReference>
<feature type="transmembrane region" description="Helical" evidence="1">
    <location>
        <begin position="73"/>
        <end position="91"/>
    </location>
</feature>
<feature type="transmembrane region" description="Helical" evidence="1">
    <location>
        <begin position="12"/>
        <end position="33"/>
    </location>
</feature>
<keyword evidence="1" id="KW-0812">Transmembrane</keyword>